<dbReference type="InterPro" id="IPR037143">
    <property type="entry name" value="4-PPantetheinyl_Trfase_dom_sf"/>
</dbReference>
<protein>
    <recommendedName>
        <fullName evidence="8">4'-phosphopantetheinyl transferase domain-containing protein</fullName>
    </recommendedName>
</protein>
<dbReference type="EMBL" id="BARU01039918">
    <property type="protein sequence ID" value="GAH86379.1"/>
    <property type="molecule type" value="Genomic_DNA"/>
</dbReference>
<evidence type="ECO:0000256" key="3">
    <source>
        <dbReference type="ARBA" id="ARBA00022723"/>
    </source>
</evidence>
<feature type="domain" description="4'-phosphopantetheinyl transferase" evidence="8">
    <location>
        <begin position="2"/>
        <end position="93"/>
    </location>
</feature>
<keyword evidence="2" id="KW-0808">Transferase</keyword>
<dbReference type="HAMAP" id="MF_00101">
    <property type="entry name" value="AcpS"/>
    <property type="match status" value="1"/>
</dbReference>
<dbReference type="AlphaFoldDB" id="X1K808"/>
<evidence type="ECO:0000256" key="1">
    <source>
        <dbReference type="ARBA" id="ARBA00022516"/>
    </source>
</evidence>
<evidence type="ECO:0000256" key="7">
    <source>
        <dbReference type="ARBA" id="ARBA00023160"/>
    </source>
</evidence>
<dbReference type="Gene3D" id="3.90.470.20">
    <property type="entry name" value="4'-phosphopantetheinyl transferase domain"/>
    <property type="match status" value="1"/>
</dbReference>
<proteinExistence type="inferred from homology"/>
<dbReference type="Pfam" id="PF01648">
    <property type="entry name" value="ACPS"/>
    <property type="match status" value="1"/>
</dbReference>
<dbReference type="InterPro" id="IPR004568">
    <property type="entry name" value="Ppantetheine-prot_Trfase_dom"/>
</dbReference>
<reference evidence="9" key="1">
    <citation type="journal article" date="2014" name="Front. Microbiol.">
        <title>High frequency of phylogenetically diverse reductive dehalogenase-homologous genes in deep subseafloor sedimentary metagenomes.</title>
        <authorList>
            <person name="Kawai M."/>
            <person name="Futagami T."/>
            <person name="Toyoda A."/>
            <person name="Takaki Y."/>
            <person name="Nishi S."/>
            <person name="Hori S."/>
            <person name="Arai W."/>
            <person name="Tsubouchi T."/>
            <person name="Morono Y."/>
            <person name="Uchiyama I."/>
            <person name="Ito T."/>
            <person name="Fujiyama A."/>
            <person name="Inagaki F."/>
            <person name="Takami H."/>
        </authorList>
    </citation>
    <scope>NUCLEOTIDE SEQUENCE</scope>
    <source>
        <strain evidence="9">Expedition CK06-06</strain>
    </source>
</reference>
<dbReference type="GO" id="GO:0006633">
    <property type="term" value="P:fatty acid biosynthetic process"/>
    <property type="evidence" value="ECO:0007669"/>
    <property type="project" value="UniProtKB-KW"/>
</dbReference>
<name>X1K808_9ZZZZ</name>
<gene>
    <name evidence="9" type="ORF">S03H2_61801</name>
</gene>
<organism evidence="9">
    <name type="scientific">marine sediment metagenome</name>
    <dbReference type="NCBI Taxonomy" id="412755"/>
    <lineage>
        <taxon>unclassified sequences</taxon>
        <taxon>metagenomes</taxon>
        <taxon>ecological metagenomes</taxon>
    </lineage>
</organism>
<evidence type="ECO:0000256" key="4">
    <source>
        <dbReference type="ARBA" id="ARBA00022832"/>
    </source>
</evidence>
<evidence type="ECO:0000256" key="6">
    <source>
        <dbReference type="ARBA" id="ARBA00023098"/>
    </source>
</evidence>
<keyword evidence="7" id="KW-0275">Fatty acid biosynthesis</keyword>
<keyword evidence="6" id="KW-0443">Lipid metabolism</keyword>
<keyword evidence="1" id="KW-0444">Lipid biosynthesis</keyword>
<dbReference type="InterPro" id="IPR008278">
    <property type="entry name" value="4-PPantetheinyl_Trfase_dom"/>
</dbReference>
<evidence type="ECO:0000313" key="9">
    <source>
        <dbReference type="EMBL" id="GAH86379.1"/>
    </source>
</evidence>
<keyword evidence="3" id="KW-0479">Metal-binding</keyword>
<dbReference type="InterPro" id="IPR002582">
    <property type="entry name" value="ACPS"/>
</dbReference>
<evidence type="ECO:0000256" key="2">
    <source>
        <dbReference type="ARBA" id="ARBA00022679"/>
    </source>
</evidence>
<keyword evidence="5" id="KW-0460">Magnesium</keyword>
<sequence length="117" mass="12711">MIGIDIIEIERIEAAVRRHPRILERLFTPPEIDLAKRYRSSAPFYAGRFAAKEAVAKALRSSLGWHEVEILADASGAPIVKLTGRAGRALSRLEGAAVCVSISHTKEHASAVALLVK</sequence>
<accession>X1K808</accession>
<dbReference type="NCBIfam" id="TIGR00516">
    <property type="entry name" value="acpS"/>
    <property type="match status" value="1"/>
</dbReference>
<evidence type="ECO:0000256" key="5">
    <source>
        <dbReference type="ARBA" id="ARBA00022842"/>
    </source>
</evidence>
<dbReference type="SUPFAM" id="SSF56214">
    <property type="entry name" value="4'-phosphopantetheinyl transferase"/>
    <property type="match status" value="1"/>
</dbReference>
<dbReference type="GO" id="GO:0008897">
    <property type="term" value="F:holo-[acyl-carrier-protein] synthase activity"/>
    <property type="evidence" value="ECO:0007669"/>
    <property type="project" value="InterPro"/>
</dbReference>
<comment type="caution">
    <text evidence="9">The sequence shown here is derived from an EMBL/GenBank/DDBJ whole genome shotgun (WGS) entry which is preliminary data.</text>
</comment>
<keyword evidence="4" id="KW-0276">Fatty acid metabolism</keyword>
<dbReference type="NCBIfam" id="TIGR00556">
    <property type="entry name" value="pantethn_trn"/>
    <property type="match status" value="1"/>
</dbReference>
<dbReference type="GO" id="GO:0000287">
    <property type="term" value="F:magnesium ion binding"/>
    <property type="evidence" value="ECO:0007669"/>
    <property type="project" value="InterPro"/>
</dbReference>
<evidence type="ECO:0000259" key="8">
    <source>
        <dbReference type="Pfam" id="PF01648"/>
    </source>
</evidence>